<organism evidence="1 2">
    <name type="scientific">Stylosanthes scabra</name>
    <dbReference type="NCBI Taxonomy" id="79078"/>
    <lineage>
        <taxon>Eukaryota</taxon>
        <taxon>Viridiplantae</taxon>
        <taxon>Streptophyta</taxon>
        <taxon>Embryophyta</taxon>
        <taxon>Tracheophyta</taxon>
        <taxon>Spermatophyta</taxon>
        <taxon>Magnoliopsida</taxon>
        <taxon>eudicotyledons</taxon>
        <taxon>Gunneridae</taxon>
        <taxon>Pentapetalae</taxon>
        <taxon>rosids</taxon>
        <taxon>fabids</taxon>
        <taxon>Fabales</taxon>
        <taxon>Fabaceae</taxon>
        <taxon>Papilionoideae</taxon>
        <taxon>50 kb inversion clade</taxon>
        <taxon>dalbergioids sensu lato</taxon>
        <taxon>Dalbergieae</taxon>
        <taxon>Pterocarpus clade</taxon>
        <taxon>Stylosanthes</taxon>
    </lineage>
</organism>
<reference evidence="1 2" key="1">
    <citation type="journal article" date="2023" name="Plants (Basel)">
        <title>Bridging the Gap: Combining Genomics and Transcriptomics Approaches to Understand Stylosanthes scabra, an Orphan Legume from the Brazilian Caatinga.</title>
        <authorList>
            <person name="Ferreira-Neto J.R.C."/>
            <person name="da Silva M.D."/>
            <person name="Binneck E."/>
            <person name="de Melo N.F."/>
            <person name="da Silva R.H."/>
            <person name="de Melo A.L.T.M."/>
            <person name="Pandolfi V."/>
            <person name="Bustamante F.O."/>
            <person name="Brasileiro-Vidal A.C."/>
            <person name="Benko-Iseppon A.M."/>
        </authorList>
    </citation>
    <scope>NUCLEOTIDE SEQUENCE [LARGE SCALE GENOMIC DNA]</scope>
    <source>
        <tissue evidence="1">Leaves</tissue>
    </source>
</reference>
<proteinExistence type="predicted"/>
<evidence type="ECO:0000313" key="2">
    <source>
        <dbReference type="Proteomes" id="UP001341840"/>
    </source>
</evidence>
<dbReference type="Proteomes" id="UP001341840">
    <property type="component" value="Unassembled WGS sequence"/>
</dbReference>
<name>A0ABU6R7T1_9FABA</name>
<protein>
    <submittedName>
        <fullName evidence="1">Uncharacterized protein</fullName>
    </submittedName>
</protein>
<gene>
    <name evidence="1" type="ORF">PIB30_017040</name>
</gene>
<sequence length="87" mass="9851">MRTLMLIRKRVTMVAWARYGKFKIPFWCSERPEWLSRRHVLTRRRGQGGVSNVEAATREVAGVDGVGTSNVEVQVQKAPPTWQALAA</sequence>
<dbReference type="EMBL" id="JASCZI010030257">
    <property type="protein sequence ID" value="MED6120017.1"/>
    <property type="molecule type" value="Genomic_DNA"/>
</dbReference>
<keyword evidence="2" id="KW-1185">Reference proteome</keyword>
<accession>A0ABU6R7T1</accession>
<evidence type="ECO:0000313" key="1">
    <source>
        <dbReference type="EMBL" id="MED6120017.1"/>
    </source>
</evidence>
<comment type="caution">
    <text evidence="1">The sequence shown here is derived from an EMBL/GenBank/DDBJ whole genome shotgun (WGS) entry which is preliminary data.</text>
</comment>